<feature type="signal peptide" evidence="1">
    <location>
        <begin position="1"/>
        <end position="18"/>
    </location>
</feature>
<dbReference type="Proteomes" id="UP000242515">
    <property type="component" value="Unassembled WGS sequence"/>
</dbReference>
<dbReference type="RefSeq" id="WP_092675969.1">
    <property type="nucleotide sequence ID" value="NZ_FOGC01000006.1"/>
</dbReference>
<proteinExistence type="predicted"/>
<evidence type="ECO:0000313" key="2">
    <source>
        <dbReference type="EMBL" id="SEQ78953.1"/>
    </source>
</evidence>
<evidence type="ECO:0000313" key="3">
    <source>
        <dbReference type="Proteomes" id="UP000242515"/>
    </source>
</evidence>
<keyword evidence="1" id="KW-0732">Signal</keyword>
<keyword evidence="3" id="KW-1185">Reference proteome</keyword>
<feature type="chain" id="PRO_5017242547" description="Inhibitor of vertebrate lysozyme (Ivy)" evidence="1">
    <location>
        <begin position="19"/>
        <end position="138"/>
    </location>
</feature>
<dbReference type="STRING" id="988801.SAMN05216522_106215"/>
<name>A0A1H9IWG7_9GAMM</name>
<evidence type="ECO:0000256" key="1">
    <source>
        <dbReference type="SAM" id="SignalP"/>
    </source>
</evidence>
<evidence type="ECO:0008006" key="4">
    <source>
        <dbReference type="Google" id="ProtNLM"/>
    </source>
</evidence>
<gene>
    <name evidence="2" type="ORF">SAMN05216522_106215</name>
</gene>
<reference evidence="3" key="1">
    <citation type="submission" date="2016-10" db="EMBL/GenBank/DDBJ databases">
        <authorList>
            <person name="Varghese N."/>
            <person name="Submissions S."/>
        </authorList>
    </citation>
    <scope>NUCLEOTIDE SEQUENCE [LARGE SCALE GENOMIC DNA]</scope>
    <source>
        <strain evidence="3">8N4</strain>
    </source>
</reference>
<dbReference type="AlphaFoldDB" id="A0A1H9IWG7"/>
<sequence>MKKSLALIFFLFSTFVNAAGRPDVASNVVAYDGQQGVKVWTLRIGPKSENEALVQVEGVDNDWNLKIQKMKVEKTDQDTRYTTTVNGKKFVAMIINSRCCGELYLPNDPQNIDIVYSEELSKEGDAQAFLTNYINQKK</sequence>
<dbReference type="EMBL" id="FOGC01000006">
    <property type="protein sequence ID" value="SEQ78953.1"/>
    <property type="molecule type" value="Genomic_DNA"/>
</dbReference>
<organism evidence="2 3">
    <name type="scientific">Rosenbergiella nectarea</name>
    <dbReference type="NCBI Taxonomy" id="988801"/>
    <lineage>
        <taxon>Bacteria</taxon>
        <taxon>Pseudomonadati</taxon>
        <taxon>Pseudomonadota</taxon>
        <taxon>Gammaproteobacteria</taxon>
        <taxon>Enterobacterales</taxon>
        <taxon>Erwiniaceae</taxon>
        <taxon>Rosenbergiella</taxon>
    </lineage>
</organism>
<protein>
    <recommendedName>
        <fullName evidence="4">Inhibitor of vertebrate lysozyme (Ivy)</fullName>
    </recommendedName>
</protein>
<accession>A0A1H9IWG7</accession>
<dbReference type="OrthoDB" id="761740at2"/>